<evidence type="ECO:0000256" key="10">
    <source>
        <dbReference type="SAM" id="MobiDB-lite"/>
    </source>
</evidence>
<comment type="subcellular location">
    <subcellularLocation>
        <location evidence="1">Cell membrane</location>
        <topology evidence="1">Multi-pass membrane protein</topology>
    </subcellularLocation>
</comment>
<feature type="transmembrane region" description="Helical" evidence="11">
    <location>
        <begin position="518"/>
        <end position="538"/>
    </location>
</feature>
<keyword evidence="9" id="KW-0807">Transducer</keyword>
<evidence type="ECO:0000259" key="13">
    <source>
        <dbReference type="PROSITE" id="PS50261"/>
    </source>
</evidence>
<keyword evidence="8" id="KW-0675">Receptor</keyword>
<evidence type="ECO:0000256" key="7">
    <source>
        <dbReference type="ARBA" id="ARBA00023136"/>
    </source>
</evidence>
<feature type="transmembrane region" description="Helical" evidence="11">
    <location>
        <begin position="424"/>
        <end position="446"/>
    </location>
</feature>
<feature type="transmembrane region" description="Helical" evidence="11">
    <location>
        <begin position="482"/>
        <end position="502"/>
    </location>
</feature>
<evidence type="ECO:0000313" key="14">
    <source>
        <dbReference type="Proteomes" id="UP000095280"/>
    </source>
</evidence>
<name>A0A1I8JH82_9PLAT</name>
<dbReference type="GO" id="GO:0007166">
    <property type="term" value="P:cell surface receptor signaling pathway"/>
    <property type="evidence" value="ECO:0007669"/>
    <property type="project" value="InterPro"/>
</dbReference>
<evidence type="ECO:0000256" key="4">
    <source>
        <dbReference type="ARBA" id="ARBA00022692"/>
    </source>
</evidence>
<dbReference type="InterPro" id="IPR000832">
    <property type="entry name" value="GPCR_2_secretin-like"/>
</dbReference>
<keyword evidence="4 11" id="KW-0812">Transmembrane</keyword>
<evidence type="ECO:0000256" key="2">
    <source>
        <dbReference type="ARBA" id="ARBA00005314"/>
    </source>
</evidence>
<keyword evidence="14" id="KW-1185">Reference proteome</keyword>
<dbReference type="SUPFAM" id="SSF111418">
    <property type="entry name" value="Hormone receptor domain"/>
    <property type="match status" value="1"/>
</dbReference>
<keyword evidence="3" id="KW-1003">Cell membrane</keyword>
<dbReference type="Pfam" id="PF00002">
    <property type="entry name" value="7tm_2"/>
    <property type="match status" value="1"/>
</dbReference>
<keyword evidence="6" id="KW-0297">G-protein coupled receptor</keyword>
<dbReference type="Gene3D" id="1.20.1070.10">
    <property type="entry name" value="Rhodopsin 7-helix transmembrane proteins"/>
    <property type="match status" value="1"/>
</dbReference>
<dbReference type="InterPro" id="IPR036445">
    <property type="entry name" value="GPCR_2_extracell_dom_sf"/>
</dbReference>
<dbReference type="GO" id="GO:0007188">
    <property type="term" value="P:adenylate cyclase-modulating G protein-coupled receptor signaling pathway"/>
    <property type="evidence" value="ECO:0007669"/>
    <property type="project" value="TreeGrafter"/>
</dbReference>
<feature type="transmembrane region" description="Helical" evidence="11">
    <location>
        <begin position="324"/>
        <end position="343"/>
    </location>
</feature>
<dbReference type="InterPro" id="IPR001879">
    <property type="entry name" value="GPCR_2_extracellular_dom"/>
</dbReference>
<keyword evidence="7 11" id="KW-0472">Membrane</keyword>
<dbReference type="PROSITE" id="PS50227">
    <property type="entry name" value="G_PROTEIN_RECEP_F2_3"/>
    <property type="match status" value="1"/>
</dbReference>
<keyword evidence="5 11" id="KW-1133">Transmembrane helix</keyword>
<organism evidence="14 15">
    <name type="scientific">Macrostomum lignano</name>
    <dbReference type="NCBI Taxonomy" id="282301"/>
    <lineage>
        <taxon>Eukaryota</taxon>
        <taxon>Metazoa</taxon>
        <taxon>Spiralia</taxon>
        <taxon>Lophotrochozoa</taxon>
        <taxon>Platyhelminthes</taxon>
        <taxon>Rhabditophora</taxon>
        <taxon>Macrostomorpha</taxon>
        <taxon>Macrostomida</taxon>
        <taxon>Macrostomidae</taxon>
        <taxon>Macrostomum</taxon>
    </lineage>
</organism>
<evidence type="ECO:0000256" key="5">
    <source>
        <dbReference type="ARBA" id="ARBA00022989"/>
    </source>
</evidence>
<evidence type="ECO:0000259" key="12">
    <source>
        <dbReference type="PROSITE" id="PS50227"/>
    </source>
</evidence>
<evidence type="ECO:0000256" key="3">
    <source>
        <dbReference type="ARBA" id="ARBA00022475"/>
    </source>
</evidence>
<evidence type="ECO:0000256" key="1">
    <source>
        <dbReference type="ARBA" id="ARBA00004651"/>
    </source>
</evidence>
<evidence type="ECO:0000256" key="6">
    <source>
        <dbReference type="ARBA" id="ARBA00023040"/>
    </source>
</evidence>
<evidence type="ECO:0000256" key="11">
    <source>
        <dbReference type="SAM" id="Phobius"/>
    </source>
</evidence>
<feature type="transmembrane region" description="Helical" evidence="11">
    <location>
        <begin position="394"/>
        <end position="412"/>
    </location>
</feature>
<feature type="domain" description="G-protein coupled receptors family 2 profile 1" evidence="12">
    <location>
        <begin position="193"/>
        <end position="282"/>
    </location>
</feature>
<evidence type="ECO:0000313" key="15">
    <source>
        <dbReference type="WBParaSite" id="maker-uti_cns_0048015-snap-gene-0.3-mRNA-1"/>
    </source>
</evidence>
<accession>A0A1I8JH82</accession>
<dbReference type="Gene3D" id="4.10.1240.10">
    <property type="entry name" value="GPCR, family 2, extracellular hormone receptor domain"/>
    <property type="match status" value="1"/>
</dbReference>
<dbReference type="InterPro" id="IPR017981">
    <property type="entry name" value="GPCR_2-like_7TM"/>
</dbReference>
<dbReference type="GO" id="GO:0008528">
    <property type="term" value="F:G protein-coupled peptide receptor activity"/>
    <property type="evidence" value="ECO:0007669"/>
    <property type="project" value="TreeGrafter"/>
</dbReference>
<dbReference type="Proteomes" id="UP000095280">
    <property type="component" value="Unplaced"/>
</dbReference>
<evidence type="ECO:0000256" key="8">
    <source>
        <dbReference type="ARBA" id="ARBA00023170"/>
    </source>
</evidence>
<dbReference type="PRINTS" id="PR00249">
    <property type="entry name" value="GPCRSECRETIN"/>
</dbReference>
<feature type="region of interest" description="Disordered" evidence="10">
    <location>
        <begin position="89"/>
        <end position="108"/>
    </location>
</feature>
<feature type="compositionally biased region" description="Low complexity" evidence="10">
    <location>
        <begin position="623"/>
        <end position="633"/>
    </location>
</feature>
<dbReference type="PANTHER" id="PTHR45620:SF42">
    <property type="entry name" value="G-PROTEIN COUPLED RECEPTOR SEB-2"/>
    <property type="match status" value="1"/>
</dbReference>
<dbReference type="PROSITE" id="PS50261">
    <property type="entry name" value="G_PROTEIN_RECEP_F2_4"/>
    <property type="match status" value="1"/>
</dbReference>
<sequence length="651" mass="72242">ADKPEISSSFRCAAQANCLPRESPVQERSNYAAYNNLASADLKGFSGGCFSAAQNIFGYFENLRMPRQCLAALITCCLLASAAAPSSTVDRRSTDLTSPPQPPQPTCRAHNGTRLLPRIFRKYSCVHCFQFMYTRADRVLYALQTSKQLRFFNETQFSADVCSAFVRLEPKHAPQVEDCSTMLRRCCLAAVACCRAQLATGAEASAEAAAGAMCPATWDGLHCINATASGSSTKYGCPTYLPSANPNNTFSIQCTEDGTWETKTSRGVVWESTNYMSCFSNSLLEWDIIFKKISLSFYCVSICFLLPAIGIFLGYESLRKQQRVVIHVNLFLALTLDAALSIATTKLYHIDVNERSLRSLESASQAADSEADSVLHSGGIGCILLSVLHRTMQSAMFMWIFVEGFYLHRLLIRAFDREKSLWTYYVLGWGTAVLINSVYCILRAVLPQFSQLNNRYGFSRSDIVDRCWISDAQPLEWLKDGANLLCILLNVIFFINILRILLKKLNSNPNDTNNYKRAFKATCILVPLFGLQWLLMMYRQDRKVNAAIIAYRIAQATLRGSHGAIVATVFCFANNEVTTLIRKSMDRRGFGNNRLSRPSIDNRPTVYSSVPPRDSIPMGTLPSARAASLSSAANPDVTVVSTRRAGRTSTT</sequence>
<dbReference type="AlphaFoldDB" id="A0A1I8JH82"/>
<reference evidence="15" key="1">
    <citation type="submission" date="2016-11" db="UniProtKB">
        <authorList>
            <consortium name="WormBaseParasite"/>
        </authorList>
    </citation>
    <scope>IDENTIFICATION</scope>
</reference>
<dbReference type="WBParaSite" id="maker-uti_cns_0048015-snap-gene-0.3-mRNA-1">
    <property type="protein sequence ID" value="maker-uti_cns_0048015-snap-gene-0.3-mRNA-1"/>
    <property type="gene ID" value="maker-uti_cns_0048015-snap-gene-0.3"/>
</dbReference>
<evidence type="ECO:0000256" key="9">
    <source>
        <dbReference type="ARBA" id="ARBA00023224"/>
    </source>
</evidence>
<comment type="similarity">
    <text evidence="2">Belongs to the G-protein coupled receptor 2 family.</text>
</comment>
<protein>
    <submittedName>
        <fullName evidence="15">G_PROTEIN_RECEP_F2_4 domain-containing protein</fullName>
    </submittedName>
</protein>
<proteinExistence type="inferred from homology"/>
<dbReference type="GO" id="GO:0005886">
    <property type="term" value="C:plasma membrane"/>
    <property type="evidence" value="ECO:0007669"/>
    <property type="project" value="UniProtKB-SubCell"/>
</dbReference>
<dbReference type="Pfam" id="PF02793">
    <property type="entry name" value="HRM"/>
    <property type="match status" value="1"/>
</dbReference>
<dbReference type="InterPro" id="IPR050332">
    <property type="entry name" value="GPCR_2"/>
</dbReference>
<feature type="domain" description="G-protein coupled receptors family 2 profile 2" evidence="13">
    <location>
        <begin position="290"/>
        <end position="574"/>
    </location>
</feature>
<feature type="transmembrane region" description="Helical" evidence="11">
    <location>
        <begin position="295"/>
        <end position="315"/>
    </location>
</feature>
<dbReference type="PANTHER" id="PTHR45620">
    <property type="entry name" value="PDF RECEPTOR-LIKE PROTEIN-RELATED"/>
    <property type="match status" value="1"/>
</dbReference>
<feature type="region of interest" description="Disordered" evidence="10">
    <location>
        <begin position="592"/>
        <end position="651"/>
    </location>
</feature>